<gene>
    <name evidence="2" type="ORF">PDIGIT_LOCUS11864</name>
</gene>
<dbReference type="AlphaFoldDB" id="A0A9W4UMJ9"/>
<dbReference type="GO" id="GO:0046873">
    <property type="term" value="F:metal ion transmembrane transporter activity"/>
    <property type="evidence" value="ECO:0007669"/>
    <property type="project" value="InterPro"/>
</dbReference>
<feature type="transmembrane region" description="Helical" evidence="1">
    <location>
        <begin position="505"/>
        <end position="525"/>
    </location>
</feature>
<proteinExistence type="predicted"/>
<dbReference type="Proteomes" id="UP001152607">
    <property type="component" value="Unassembled WGS sequence"/>
</dbReference>
<dbReference type="InterPro" id="IPR002523">
    <property type="entry name" value="MgTranspt_CorA/ZnTranspt_ZntB"/>
</dbReference>
<reference evidence="2" key="1">
    <citation type="submission" date="2023-01" db="EMBL/GenBank/DDBJ databases">
        <authorList>
            <person name="Van Ghelder C."/>
            <person name="Rancurel C."/>
        </authorList>
    </citation>
    <scope>NUCLEOTIDE SEQUENCE</scope>
    <source>
        <strain evidence="2">CNCM I-4278</strain>
    </source>
</reference>
<evidence type="ECO:0000313" key="2">
    <source>
        <dbReference type="EMBL" id="CAI6338730.1"/>
    </source>
</evidence>
<dbReference type="Pfam" id="PF01544">
    <property type="entry name" value="CorA"/>
    <property type="match status" value="1"/>
</dbReference>
<keyword evidence="1" id="KW-0472">Membrane</keyword>
<feature type="transmembrane region" description="Helical" evidence="1">
    <location>
        <begin position="683"/>
        <end position="703"/>
    </location>
</feature>
<accession>A0A9W4UMJ9</accession>
<keyword evidence="1" id="KW-1133">Transmembrane helix</keyword>
<keyword evidence="3" id="KW-1185">Reference proteome</keyword>
<dbReference type="GO" id="GO:0016020">
    <property type="term" value="C:membrane"/>
    <property type="evidence" value="ECO:0007669"/>
    <property type="project" value="InterPro"/>
</dbReference>
<protein>
    <submittedName>
        <fullName evidence="2">Uncharacterized protein</fullName>
    </submittedName>
</protein>
<evidence type="ECO:0000313" key="3">
    <source>
        <dbReference type="Proteomes" id="UP001152607"/>
    </source>
</evidence>
<dbReference type="Gene3D" id="1.20.58.340">
    <property type="entry name" value="Magnesium transport protein CorA, transmembrane region"/>
    <property type="match status" value="1"/>
</dbReference>
<dbReference type="EMBL" id="CAOQHR010000008">
    <property type="protein sequence ID" value="CAI6338730.1"/>
    <property type="molecule type" value="Genomic_DNA"/>
</dbReference>
<dbReference type="OrthoDB" id="5428055at2759"/>
<sequence>MEDIDLHKAELQQDATITNAATTPERKQEMDYEMHYGLSHRSVKDVLMEILDDIATFKNIHDWDSKLVVTPFKKLETVIRRHVAGCSQEMMNNLLVHSSVEEVFSADGKPESIPAMQEDGQVKSHFFFSKAGENEATSKGKEPVSPSRGRVICVKECRSHIERAVMLWIHALCIRLQNEDKAYIRNFIERHLNLESAMATPYHWQPTSPPEVGAEQHQKHYRRVSLSFHLAYLTMSAVDRPTEQQTDLDRTPILSLYNEMSGNNANNYYLYRASSSTLMTIVIPEESVGREEETQLLKSPQGLWTVLMINYPRRNFDRELEPHLNPISQFTRGITAALVTQRDNAKSICDFLRHELQSCDVDGFLDDEHFTKSNTYHRTIQGCSELKDSLDSTLRFMKKLNDGQLKELRSIVHPQDEPGVQHWTREMHEELFSLRELRAQVEGLSKRAQESRAALHGATALVEARTALQQGQRLKVLAYLATLYLPLTATSSIYSMSVLPNSASFASFFVVFAVLLILTLSPSIYHALLLRLQSIDTTAFRASFQTKITAPAQLPTPPEGPASSPDIVPEALIDPSKVTPPTGPREEKPRLIRYLHALRPHSKGYIPGHLALHDFKDRFPKPKSFYYLIKWLVWEMPQEIAFCYLIPELRFPLDQYHLYRIRGNAVIQSAGWKWHPLAFVRDIIRALLLPLWAIIVVAIFIWLPVLVLLWVLGGFVLYLLACVCSCVGLHTWADYLYS</sequence>
<name>A0A9W4UMJ9_9PLEO</name>
<organism evidence="2 3">
    <name type="scientific">Periconia digitata</name>
    <dbReference type="NCBI Taxonomy" id="1303443"/>
    <lineage>
        <taxon>Eukaryota</taxon>
        <taxon>Fungi</taxon>
        <taxon>Dikarya</taxon>
        <taxon>Ascomycota</taxon>
        <taxon>Pezizomycotina</taxon>
        <taxon>Dothideomycetes</taxon>
        <taxon>Pleosporomycetidae</taxon>
        <taxon>Pleosporales</taxon>
        <taxon>Massarineae</taxon>
        <taxon>Periconiaceae</taxon>
        <taxon>Periconia</taxon>
    </lineage>
</organism>
<feature type="transmembrane region" description="Helical" evidence="1">
    <location>
        <begin position="709"/>
        <end position="733"/>
    </location>
</feature>
<comment type="caution">
    <text evidence="2">The sequence shown here is derived from an EMBL/GenBank/DDBJ whole genome shotgun (WGS) entry which is preliminary data.</text>
</comment>
<evidence type="ECO:0000256" key="1">
    <source>
        <dbReference type="SAM" id="Phobius"/>
    </source>
</evidence>
<feature type="transmembrane region" description="Helical" evidence="1">
    <location>
        <begin position="476"/>
        <end position="499"/>
    </location>
</feature>
<keyword evidence="1" id="KW-0812">Transmembrane</keyword>